<gene>
    <name evidence="2" type="ORF">NDU88_000576</name>
</gene>
<feature type="compositionally biased region" description="Basic and acidic residues" evidence="1">
    <location>
        <begin position="76"/>
        <end position="87"/>
    </location>
</feature>
<name>A0AAV7TFV5_PLEWA</name>
<evidence type="ECO:0000313" key="3">
    <source>
        <dbReference type="Proteomes" id="UP001066276"/>
    </source>
</evidence>
<comment type="caution">
    <text evidence="2">The sequence shown here is derived from an EMBL/GenBank/DDBJ whole genome shotgun (WGS) entry which is preliminary data.</text>
</comment>
<organism evidence="2 3">
    <name type="scientific">Pleurodeles waltl</name>
    <name type="common">Iberian ribbed newt</name>
    <dbReference type="NCBI Taxonomy" id="8319"/>
    <lineage>
        <taxon>Eukaryota</taxon>
        <taxon>Metazoa</taxon>
        <taxon>Chordata</taxon>
        <taxon>Craniata</taxon>
        <taxon>Vertebrata</taxon>
        <taxon>Euteleostomi</taxon>
        <taxon>Amphibia</taxon>
        <taxon>Batrachia</taxon>
        <taxon>Caudata</taxon>
        <taxon>Salamandroidea</taxon>
        <taxon>Salamandridae</taxon>
        <taxon>Pleurodelinae</taxon>
        <taxon>Pleurodeles</taxon>
    </lineage>
</organism>
<evidence type="ECO:0000256" key="1">
    <source>
        <dbReference type="SAM" id="MobiDB-lite"/>
    </source>
</evidence>
<sequence>MGIDGKGSGPQKELSTACDGPIGDSPHTTPTCADTAPGAREHPGAGTNRTSRLAVTRRPGSGNADPEEEKASSQGEEARNEEKEESGAVRAQTFFIGREEDKDKTDGGTEERSPRWPREAEQETPPRFWRSVA</sequence>
<protein>
    <submittedName>
        <fullName evidence="2">Uncharacterized protein</fullName>
    </submittedName>
</protein>
<proteinExistence type="predicted"/>
<dbReference type="EMBL" id="JANPWB010000006">
    <property type="protein sequence ID" value="KAJ1175288.1"/>
    <property type="molecule type" value="Genomic_DNA"/>
</dbReference>
<accession>A0AAV7TFV5</accession>
<feature type="region of interest" description="Disordered" evidence="1">
    <location>
        <begin position="1"/>
        <end position="133"/>
    </location>
</feature>
<dbReference type="Proteomes" id="UP001066276">
    <property type="component" value="Chromosome 3_2"/>
</dbReference>
<keyword evidence="3" id="KW-1185">Reference proteome</keyword>
<feature type="compositionally biased region" description="Basic and acidic residues" evidence="1">
    <location>
        <begin position="97"/>
        <end position="121"/>
    </location>
</feature>
<evidence type="ECO:0000313" key="2">
    <source>
        <dbReference type="EMBL" id="KAJ1175288.1"/>
    </source>
</evidence>
<dbReference type="AlphaFoldDB" id="A0AAV7TFV5"/>
<reference evidence="2" key="1">
    <citation type="journal article" date="2022" name="bioRxiv">
        <title>Sequencing and chromosome-scale assembly of the giantPleurodeles waltlgenome.</title>
        <authorList>
            <person name="Brown T."/>
            <person name="Elewa A."/>
            <person name="Iarovenko S."/>
            <person name="Subramanian E."/>
            <person name="Araus A.J."/>
            <person name="Petzold A."/>
            <person name="Susuki M."/>
            <person name="Suzuki K.-i.T."/>
            <person name="Hayashi T."/>
            <person name="Toyoda A."/>
            <person name="Oliveira C."/>
            <person name="Osipova E."/>
            <person name="Leigh N.D."/>
            <person name="Simon A."/>
            <person name="Yun M.H."/>
        </authorList>
    </citation>
    <scope>NUCLEOTIDE SEQUENCE</scope>
    <source>
        <strain evidence="2">20211129_DDA</strain>
        <tissue evidence="2">Liver</tissue>
    </source>
</reference>